<dbReference type="AlphaFoldDB" id="A0AAV7EGS4"/>
<feature type="coiled-coil region" evidence="1">
    <location>
        <begin position="163"/>
        <end position="197"/>
    </location>
</feature>
<feature type="region of interest" description="Disordered" evidence="2">
    <location>
        <begin position="1"/>
        <end position="27"/>
    </location>
</feature>
<keyword evidence="1" id="KW-0175">Coiled coil</keyword>
<evidence type="ECO:0000313" key="3">
    <source>
        <dbReference type="EMBL" id="KAG9448050.1"/>
    </source>
</evidence>
<keyword evidence="4" id="KW-1185">Reference proteome</keyword>
<evidence type="ECO:0000313" key="4">
    <source>
        <dbReference type="Proteomes" id="UP000825729"/>
    </source>
</evidence>
<gene>
    <name evidence="3" type="ORF">H6P81_014178</name>
</gene>
<comment type="caution">
    <text evidence="3">The sequence shown here is derived from an EMBL/GenBank/DDBJ whole genome shotgun (WGS) entry which is preliminary data.</text>
</comment>
<dbReference type="InterPro" id="IPR021042">
    <property type="entry name" value="Herpes_UL139_cytomegalovirus"/>
</dbReference>
<reference evidence="3 4" key="1">
    <citation type="submission" date="2021-07" db="EMBL/GenBank/DDBJ databases">
        <title>The Aristolochia fimbriata genome: insights into angiosperm evolution, floral development and chemical biosynthesis.</title>
        <authorList>
            <person name="Jiao Y."/>
        </authorList>
    </citation>
    <scope>NUCLEOTIDE SEQUENCE [LARGE SCALE GENOMIC DNA]</scope>
    <source>
        <strain evidence="3">IBCAS-2021</strain>
        <tissue evidence="3">Leaf</tissue>
    </source>
</reference>
<accession>A0AAV7EGS4</accession>
<dbReference type="EMBL" id="JAINDJ010000005">
    <property type="protein sequence ID" value="KAG9448050.1"/>
    <property type="molecule type" value="Genomic_DNA"/>
</dbReference>
<dbReference type="Pfam" id="PF12507">
    <property type="entry name" value="HCMV_UL139"/>
    <property type="match status" value="1"/>
</dbReference>
<dbReference type="PANTHER" id="PTHR37214">
    <property type="entry name" value="CYTOMEGALOVIRUS UL139 PROTEIN"/>
    <property type="match status" value="1"/>
</dbReference>
<feature type="compositionally biased region" description="Basic and acidic residues" evidence="2">
    <location>
        <begin position="10"/>
        <end position="27"/>
    </location>
</feature>
<evidence type="ECO:0000256" key="1">
    <source>
        <dbReference type="SAM" id="Coils"/>
    </source>
</evidence>
<proteinExistence type="predicted"/>
<dbReference type="PANTHER" id="PTHR37214:SF2">
    <property type="entry name" value="CYTOMEGALOVIRUS UL139 PROTEIN"/>
    <property type="match status" value="1"/>
</dbReference>
<sequence length="219" mass="25868">MAQPSAFQERLQEMEETRKQRHSVLEAEKELQSKKSGLLAANISNLRHSERRCLILDQQNAQLNLQVLTKKSEMEAIERIYQSAAQDFRYLKKEIDFLKKREKEKERFYKTKNLEMKEFRDEVERFLRESRQQVYTMKNSIAELRSTLQELLATDAYLNNSEIAAAEKRNAELLKLKENLDRSLKSNNQTRSALQKQLLKILECQRLQKPIKSDCDQAS</sequence>
<protein>
    <submittedName>
        <fullName evidence="3">Uncharacterized protein</fullName>
    </submittedName>
</protein>
<dbReference type="Proteomes" id="UP000825729">
    <property type="component" value="Unassembled WGS sequence"/>
</dbReference>
<name>A0AAV7EGS4_ARIFI</name>
<organism evidence="3 4">
    <name type="scientific">Aristolochia fimbriata</name>
    <name type="common">White veined hardy Dutchman's pipe vine</name>
    <dbReference type="NCBI Taxonomy" id="158543"/>
    <lineage>
        <taxon>Eukaryota</taxon>
        <taxon>Viridiplantae</taxon>
        <taxon>Streptophyta</taxon>
        <taxon>Embryophyta</taxon>
        <taxon>Tracheophyta</taxon>
        <taxon>Spermatophyta</taxon>
        <taxon>Magnoliopsida</taxon>
        <taxon>Magnoliidae</taxon>
        <taxon>Piperales</taxon>
        <taxon>Aristolochiaceae</taxon>
        <taxon>Aristolochia</taxon>
    </lineage>
</organism>
<evidence type="ECO:0000256" key="2">
    <source>
        <dbReference type="SAM" id="MobiDB-lite"/>
    </source>
</evidence>